<feature type="domain" description="Myb-like" evidence="6">
    <location>
        <begin position="61"/>
        <end position="111"/>
    </location>
</feature>
<evidence type="ECO:0000259" key="7">
    <source>
        <dbReference type="PROSITE" id="PS51294"/>
    </source>
</evidence>
<evidence type="ECO:0000256" key="4">
    <source>
        <dbReference type="ARBA" id="ARBA00023242"/>
    </source>
</evidence>
<feature type="region of interest" description="Disordered" evidence="5">
    <location>
        <begin position="213"/>
        <end position="240"/>
    </location>
</feature>
<reference evidence="8" key="1">
    <citation type="submission" date="2023-02" db="EMBL/GenBank/DDBJ databases">
        <title>Genome of toxic invasive species Heracleum sosnowskyi carries increased number of genes despite the absence of recent whole-genome duplications.</title>
        <authorList>
            <person name="Schelkunov M."/>
            <person name="Shtratnikova V."/>
            <person name="Makarenko M."/>
            <person name="Klepikova A."/>
            <person name="Omelchenko D."/>
            <person name="Novikova G."/>
            <person name="Obukhova E."/>
            <person name="Bogdanov V."/>
            <person name="Penin A."/>
            <person name="Logacheva M."/>
        </authorList>
    </citation>
    <scope>NUCLEOTIDE SEQUENCE</scope>
    <source>
        <strain evidence="8">Hsosn_3</strain>
        <tissue evidence="8">Leaf</tissue>
    </source>
</reference>
<feature type="domain" description="HTH myb-type" evidence="7">
    <location>
        <begin position="8"/>
        <end position="60"/>
    </location>
</feature>
<feature type="domain" description="HTH myb-type" evidence="7">
    <location>
        <begin position="61"/>
        <end position="115"/>
    </location>
</feature>
<protein>
    <submittedName>
        <fullName evidence="8">Transcription factor MYB31</fullName>
    </submittedName>
</protein>
<feature type="compositionally biased region" description="Low complexity" evidence="5">
    <location>
        <begin position="172"/>
        <end position="187"/>
    </location>
</feature>
<keyword evidence="9" id="KW-1185">Reference proteome</keyword>
<keyword evidence="2" id="KW-0677">Repeat</keyword>
<evidence type="ECO:0000313" key="9">
    <source>
        <dbReference type="Proteomes" id="UP001237642"/>
    </source>
</evidence>
<feature type="region of interest" description="Disordered" evidence="5">
    <location>
        <begin position="172"/>
        <end position="200"/>
    </location>
</feature>
<dbReference type="GO" id="GO:0005634">
    <property type="term" value="C:nucleus"/>
    <property type="evidence" value="ECO:0007669"/>
    <property type="project" value="UniProtKB-SubCell"/>
</dbReference>
<gene>
    <name evidence="8" type="ORF">POM88_044293</name>
</gene>
<feature type="domain" description="Myb-like" evidence="6">
    <location>
        <begin position="8"/>
        <end position="60"/>
    </location>
</feature>
<dbReference type="AlphaFoldDB" id="A0AAD8H530"/>
<name>A0AAD8H530_9APIA</name>
<dbReference type="SMART" id="SM00717">
    <property type="entry name" value="SANT"/>
    <property type="match status" value="2"/>
</dbReference>
<evidence type="ECO:0000256" key="5">
    <source>
        <dbReference type="SAM" id="MobiDB-lite"/>
    </source>
</evidence>
<dbReference type="EMBL" id="JAUIZM010000010">
    <property type="protein sequence ID" value="KAK1359819.1"/>
    <property type="molecule type" value="Genomic_DNA"/>
</dbReference>
<evidence type="ECO:0000313" key="8">
    <source>
        <dbReference type="EMBL" id="KAK1359819.1"/>
    </source>
</evidence>
<evidence type="ECO:0000256" key="2">
    <source>
        <dbReference type="ARBA" id="ARBA00022737"/>
    </source>
</evidence>
<evidence type="ECO:0000256" key="3">
    <source>
        <dbReference type="ARBA" id="ARBA00023125"/>
    </source>
</evidence>
<dbReference type="PANTHER" id="PTHR10641:SF1320">
    <property type="entry name" value="TRANSCRIPTION FACTOR MYB96"/>
    <property type="match status" value="1"/>
</dbReference>
<dbReference type="FunFam" id="1.10.10.60:FF:000001">
    <property type="entry name" value="MYB-related transcription factor"/>
    <property type="match status" value="1"/>
</dbReference>
<dbReference type="InterPro" id="IPR017930">
    <property type="entry name" value="Myb_dom"/>
</dbReference>
<dbReference type="InterPro" id="IPR015495">
    <property type="entry name" value="Myb_TF_plants"/>
</dbReference>
<organism evidence="8 9">
    <name type="scientific">Heracleum sosnowskyi</name>
    <dbReference type="NCBI Taxonomy" id="360622"/>
    <lineage>
        <taxon>Eukaryota</taxon>
        <taxon>Viridiplantae</taxon>
        <taxon>Streptophyta</taxon>
        <taxon>Embryophyta</taxon>
        <taxon>Tracheophyta</taxon>
        <taxon>Spermatophyta</taxon>
        <taxon>Magnoliopsida</taxon>
        <taxon>eudicotyledons</taxon>
        <taxon>Gunneridae</taxon>
        <taxon>Pentapetalae</taxon>
        <taxon>asterids</taxon>
        <taxon>campanulids</taxon>
        <taxon>Apiales</taxon>
        <taxon>Apiaceae</taxon>
        <taxon>Apioideae</taxon>
        <taxon>apioid superclade</taxon>
        <taxon>Tordylieae</taxon>
        <taxon>Tordyliinae</taxon>
        <taxon>Heracleum</taxon>
    </lineage>
</organism>
<keyword evidence="4" id="KW-0539">Nucleus</keyword>
<dbReference type="InterPro" id="IPR009057">
    <property type="entry name" value="Homeodomain-like_sf"/>
</dbReference>
<proteinExistence type="predicted"/>
<sequence>MGRLPILEKTVKKGPWTPEEDIILVSYIQEHGPGNWRALPTNTGLPRCSKSCRLRWTNYLRPGIKRGNFTDQEEKKIIHLQALLGNRWAAIASYLPHRTDNDIKNYWNTHLKKKLLNSQGNGAGDDQNDTNGANSESYSSSSKGQWERRLQTDIHMAKQALCEALCLDKSPTTSTTTTASPAASVQASPPPNSTPSSSYASTADNMARLLGNWMKKSPDSSSLSQDHQTNSSEITKTQEYSNSVNNNNYFYQAGSISAGGHSSLSEGQTLERGVARGRSGLDSLFNKLNSSNNYASSTDVSMNDTANFRTESNINNGSFLCQDRDDDKPNVNNSNSLYYHHQQQMPPMSLIEKWLFDDVTVAATQGGQNDSTINMF</sequence>
<keyword evidence="3" id="KW-0238">DNA-binding</keyword>
<comment type="caution">
    <text evidence="8">The sequence shown here is derived from an EMBL/GenBank/DDBJ whole genome shotgun (WGS) entry which is preliminary data.</text>
</comment>
<dbReference type="SUPFAM" id="SSF46689">
    <property type="entry name" value="Homeodomain-like"/>
    <property type="match status" value="1"/>
</dbReference>
<evidence type="ECO:0000259" key="6">
    <source>
        <dbReference type="PROSITE" id="PS50090"/>
    </source>
</evidence>
<dbReference type="CDD" id="cd00167">
    <property type="entry name" value="SANT"/>
    <property type="match status" value="2"/>
</dbReference>
<dbReference type="Pfam" id="PF00249">
    <property type="entry name" value="Myb_DNA-binding"/>
    <property type="match status" value="2"/>
</dbReference>
<feature type="region of interest" description="Disordered" evidence="5">
    <location>
        <begin position="118"/>
        <end position="147"/>
    </location>
</feature>
<dbReference type="PROSITE" id="PS50090">
    <property type="entry name" value="MYB_LIKE"/>
    <property type="match status" value="2"/>
</dbReference>
<dbReference type="Gene3D" id="1.10.10.60">
    <property type="entry name" value="Homeodomain-like"/>
    <property type="match status" value="2"/>
</dbReference>
<dbReference type="GO" id="GO:0009733">
    <property type="term" value="P:response to auxin"/>
    <property type="evidence" value="ECO:0007669"/>
    <property type="project" value="TreeGrafter"/>
</dbReference>
<feature type="compositionally biased region" description="Polar residues" evidence="5">
    <location>
        <begin position="219"/>
        <end position="239"/>
    </location>
</feature>
<dbReference type="InterPro" id="IPR001005">
    <property type="entry name" value="SANT/Myb"/>
</dbReference>
<reference evidence="8" key="2">
    <citation type="submission" date="2023-05" db="EMBL/GenBank/DDBJ databases">
        <authorList>
            <person name="Schelkunov M.I."/>
        </authorList>
    </citation>
    <scope>NUCLEOTIDE SEQUENCE</scope>
    <source>
        <strain evidence="8">Hsosn_3</strain>
        <tissue evidence="8">Leaf</tissue>
    </source>
</reference>
<comment type="subcellular location">
    <subcellularLocation>
        <location evidence="1">Nucleus</location>
    </subcellularLocation>
</comment>
<dbReference type="PANTHER" id="PTHR10641">
    <property type="entry name" value="MYB FAMILY TRANSCRIPTION FACTOR"/>
    <property type="match status" value="1"/>
</dbReference>
<dbReference type="Proteomes" id="UP001237642">
    <property type="component" value="Unassembled WGS sequence"/>
</dbReference>
<evidence type="ECO:0000256" key="1">
    <source>
        <dbReference type="ARBA" id="ARBA00004123"/>
    </source>
</evidence>
<accession>A0AAD8H530</accession>
<dbReference type="PROSITE" id="PS51294">
    <property type="entry name" value="HTH_MYB"/>
    <property type="match status" value="2"/>
</dbReference>
<dbReference type="GO" id="GO:0003677">
    <property type="term" value="F:DNA binding"/>
    <property type="evidence" value="ECO:0007669"/>
    <property type="project" value="UniProtKB-KW"/>
</dbReference>